<evidence type="ECO:0000313" key="1">
    <source>
        <dbReference type="EMBL" id="KAA8564392.1"/>
    </source>
</evidence>
<proteinExistence type="predicted"/>
<gene>
    <name evidence="1" type="ORF">EYC84_011336</name>
</gene>
<sequence>MRTSAPRVSPGDSRNIPTLRSVGISHGSQVSICIPIPPSLPFPELCPESDHAVPALFPLPQKLRYQDRVGCMNGKYMYVFAIRYSLPAKT</sequence>
<comment type="caution">
    <text evidence="1">The sequence shown here is derived from an EMBL/GenBank/DDBJ whole genome shotgun (WGS) entry which is preliminary data.</text>
</comment>
<keyword evidence="2" id="KW-1185">Reference proteome</keyword>
<reference evidence="1 2" key="1">
    <citation type="submission" date="2019-06" db="EMBL/GenBank/DDBJ databases">
        <title>Genome Sequence of the Brown Rot Fungal Pathogen Monilinia fructicola.</title>
        <authorList>
            <person name="De Miccolis Angelini R.M."/>
            <person name="Landi L."/>
            <person name="Abate D."/>
            <person name="Pollastro S."/>
            <person name="Romanazzi G."/>
            <person name="Faretra F."/>
        </authorList>
    </citation>
    <scope>NUCLEOTIDE SEQUENCE [LARGE SCALE GENOMIC DNA]</scope>
    <source>
        <strain evidence="1 2">Mfrc123</strain>
    </source>
</reference>
<dbReference type="Proteomes" id="UP000322873">
    <property type="component" value="Unassembled WGS sequence"/>
</dbReference>
<organism evidence="1 2">
    <name type="scientific">Monilinia fructicola</name>
    <name type="common">Brown rot fungus</name>
    <name type="synonym">Ciboria fructicola</name>
    <dbReference type="NCBI Taxonomy" id="38448"/>
    <lineage>
        <taxon>Eukaryota</taxon>
        <taxon>Fungi</taxon>
        <taxon>Dikarya</taxon>
        <taxon>Ascomycota</taxon>
        <taxon>Pezizomycotina</taxon>
        <taxon>Leotiomycetes</taxon>
        <taxon>Helotiales</taxon>
        <taxon>Sclerotiniaceae</taxon>
        <taxon>Monilinia</taxon>
    </lineage>
</organism>
<dbReference type="EMBL" id="VICG01000015">
    <property type="protein sequence ID" value="KAA8564392.1"/>
    <property type="molecule type" value="Genomic_DNA"/>
</dbReference>
<dbReference type="AlphaFoldDB" id="A0A5M9J973"/>
<evidence type="ECO:0000313" key="2">
    <source>
        <dbReference type="Proteomes" id="UP000322873"/>
    </source>
</evidence>
<name>A0A5M9J973_MONFR</name>
<accession>A0A5M9J973</accession>
<protein>
    <submittedName>
        <fullName evidence="1">Uncharacterized protein</fullName>
    </submittedName>
</protein>